<keyword evidence="4" id="KW-0456">Lyase</keyword>
<dbReference type="Proteomes" id="UP000216339">
    <property type="component" value="Unassembled WGS sequence"/>
</dbReference>
<dbReference type="PANTHER" id="PTHR30246:SF1">
    <property type="entry name" value="2-DEHYDRO-3-DEOXY-6-PHOSPHOGALACTONATE ALDOLASE-RELATED"/>
    <property type="match status" value="1"/>
</dbReference>
<organism evidence="6 7">
    <name type="scientific">Rubrivirga marina</name>
    <dbReference type="NCBI Taxonomy" id="1196024"/>
    <lineage>
        <taxon>Bacteria</taxon>
        <taxon>Pseudomonadati</taxon>
        <taxon>Rhodothermota</taxon>
        <taxon>Rhodothermia</taxon>
        <taxon>Rhodothermales</taxon>
        <taxon>Rubricoccaceae</taxon>
        <taxon>Rubrivirga</taxon>
    </lineage>
</organism>
<dbReference type="InterPro" id="IPR000887">
    <property type="entry name" value="Aldlse_KDPG_KHG"/>
</dbReference>
<dbReference type="Pfam" id="PF01081">
    <property type="entry name" value="Aldolase"/>
    <property type="match status" value="1"/>
</dbReference>
<dbReference type="OrthoDB" id="9802667at2"/>
<dbReference type="RefSeq" id="WP_095509023.1">
    <property type="nucleotide sequence ID" value="NZ_MQWD01000001.1"/>
</dbReference>
<accession>A0A271IVW4</accession>
<dbReference type="EMBL" id="MQWD01000001">
    <property type="protein sequence ID" value="PAP75391.1"/>
    <property type="molecule type" value="Genomic_DNA"/>
</dbReference>
<reference evidence="6 7" key="1">
    <citation type="submission" date="2016-11" db="EMBL/GenBank/DDBJ databases">
        <title>Study of marine rhodopsin-containing bacteria.</title>
        <authorList>
            <person name="Yoshizawa S."/>
            <person name="Kumagai Y."/>
            <person name="Kogure K."/>
        </authorList>
    </citation>
    <scope>NUCLEOTIDE SEQUENCE [LARGE SCALE GENOMIC DNA]</scope>
    <source>
        <strain evidence="6 7">SAORIC-28</strain>
    </source>
</reference>
<proteinExistence type="inferred from homology"/>
<name>A0A271IVW4_9BACT</name>
<evidence type="ECO:0000313" key="7">
    <source>
        <dbReference type="Proteomes" id="UP000216339"/>
    </source>
</evidence>
<gene>
    <name evidence="6" type="ORF">BSZ37_02485</name>
</gene>
<evidence type="ECO:0000256" key="5">
    <source>
        <dbReference type="ARBA" id="ARBA00023277"/>
    </source>
</evidence>
<dbReference type="AlphaFoldDB" id="A0A271IVW4"/>
<evidence type="ECO:0000256" key="1">
    <source>
        <dbReference type="ARBA" id="ARBA00004761"/>
    </source>
</evidence>
<dbReference type="InterPro" id="IPR013785">
    <property type="entry name" value="Aldolase_TIM"/>
</dbReference>
<comment type="subunit">
    <text evidence="3">Homotrimer.</text>
</comment>
<protein>
    <submittedName>
        <fullName evidence="6">2-dehydro-3-deoxyphosphogluconate aldolase</fullName>
    </submittedName>
</protein>
<comment type="caution">
    <text evidence="6">The sequence shown here is derived from an EMBL/GenBank/DDBJ whole genome shotgun (WGS) entry which is preliminary data.</text>
</comment>
<keyword evidence="7" id="KW-1185">Reference proteome</keyword>
<dbReference type="SUPFAM" id="SSF51569">
    <property type="entry name" value="Aldolase"/>
    <property type="match status" value="1"/>
</dbReference>
<dbReference type="PANTHER" id="PTHR30246">
    <property type="entry name" value="2-KETO-3-DEOXY-6-PHOSPHOGLUCONATE ALDOLASE"/>
    <property type="match status" value="1"/>
</dbReference>
<comment type="similarity">
    <text evidence="2">Belongs to the KHG/KDPG aldolase family.</text>
</comment>
<keyword evidence="5" id="KW-0119">Carbohydrate metabolism</keyword>
<dbReference type="GO" id="GO:0016829">
    <property type="term" value="F:lyase activity"/>
    <property type="evidence" value="ECO:0007669"/>
    <property type="project" value="UniProtKB-KW"/>
</dbReference>
<evidence type="ECO:0000256" key="4">
    <source>
        <dbReference type="ARBA" id="ARBA00023239"/>
    </source>
</evidence>
<evidence type="ECO:0000313" key="6">
    <source>
        <dbReference type="EMBL" id="PAP75391.1"/>
    </source>
</evidence>
<dbReference type="CDD" id="cd00452">
    <property type="entry name" value="KDPG_aldolase"/>
    <property type="match status" value="1"/>
</dbReference>
<dbReference type="Gene3D" id="3.20.20.70">
    <property type="entry name" value="Aldolase class I"/>
    <property type="match status" value="1"/>
</dbReference>
<sequence>MTRSEILDSVLASGAVAVVRMADSGRLVRLAEAIAEGGVTAIEITMTTPNALDVIEATGRELGDAVTVGVGSVLDAETARRAVDAGARYVVSPVFKPEIVAEAHRLDVPVMPGCFTPTEILTATEAGADVVKVFPADVFGPTFFKAVLAPMPHLRMMPTGGVSLTNAGDWIRAGAVAVGVGSALLDKQAIADGDWATLTQKARTLRQSVEAGRASISTASR</sequence>
<evidence type="ECO:0000256" key="3">
    <source>
        <dbReference type="ARBA" id="ARBA00011233"/>
    </source>
</evidence>
<evidence type="ECO:0000256" key="2">
    <source>
        <dbReference type="ARBA" id="ARBA00006906"/>
    </source>
</evidence>
<dbReference type="NCBIfam" id="TIGR01182">
    <property type="entry name" value="eda"/>
    <property type="match status" value="1"/>
</dbReference>
<comment type="pathway">
    <text evidence="1">Carbohydrate acid metabolism.</text>
</comment>